<evidence type="ECO:0000313" key="2">
    <source>
        <dbReference type="EMBL" id="PWN25804.1"/>
    </source>
</evidence>
<keyword evidence="3" id="KW-1185">Reference proteome</keyword>
<protein>
    <submittedName>
        <fullName evidence="2">Uncharacterized protein</fullName>
    </submittedName>
</protein>
<feature type="compositionally biased region" description="Acidic residues" evidence="1">
    <location>
        <begin position="103"/>
        <end position="112"/>
    </location>
</feature>
<dbReference type="RefSeq" id="XP_025360416.1">
    <property type="nucleotide sequence ID" value="XM_025509738.1"/>
</dbReference>
<dbReference type="OrthoDB" id="5374757at2759"/>
<organism evidence="2 3">
    <name type="scientific">Jaminaea rosea</name>
    <dbReference type="NCBI Taxonomy" id="1569628"/>
    <lineage>
        <taxon>Eukaryota</taxon>
        <taxon>Fungi</taxon>
        <taxon>Dikarya</taxon>
        <taxon>Basidiomycota</taxon>
        <taxon>Ustilaginomycotina</taxon>
        <taxon>Exobasidiomycetes</taxon>
        <taxon>Microstromatales</taxon>
        <taxon>Microstromatales incertae sedis</taxon>
        <taxon>Jaminaea</taxon>
    </lineage>
</organism>
<dbReference type="AlphaFoldDB" id="A0A316ULI7"/>
<dbReference type="EMBL" id="KZ819674">
    <property type="protein sequence ID" value="PWN25804.1"/>
    <property type="molecule type" value="Genomic_DNA"/>
</dbReference>
<dbReference type="GeneID" id="37031561"/>
<feature type="compositionally biased region" description="Basic and acidic residues" evidence="1">
    <location>
        <begin position="58"/>
        <end position="67"/>
    </location>
</feature>
<feature type="region of interest" description="Disordered" evidence="1">
    <location>
        <begin position="35"/>
        <end position="129"/>
    </location>
</feature>
<dbReference type="Proteomes" id="UP000245884">
    <property type="component" value="Unassembled WGS sequence"/>
</dbReference>
<evidence type="ECO:0000313" key="3">
    <source>
        <dbReference type="Proteomes" id="UP000245884"/>
    </source>
</evidence>
<sequence>MSGNEQVDVVRKGDFHLAFFFKKMNAAHGVLLKEVEKTFPKQKATTSSGSSSSSKRRRTEDPGVVRLEEEEEGAGGIEVKPDPEDEEANGLGGLPAPGQGLDSDNDEEDDEGFTMHPGAMYEDEDTKPKFKLKVRYNGFQM</sequence>
<evidence type="ECO:0000256" key="1">
    <source>
        <dbReference type="SAM" id="MobiDB-lite"/>
    </source>
</evidence>
<proteinExistence type="predicted"/>
<accession>A0A316ULI7</accession>
<name>A0A316ULI7_9BASI</name>
<reference evidence="2 3" key="1">
    <citation type="journal article" date="2018" name="Mol. Biol. Evol.">
        <title>Broad Genomic Sampling Reveals a Smut Pathogenic Ancestry of the Fungal Clade Ustilaginomycotina.</title>
        <authorList>
            <person name="Kijpornyongpan T."/>
            <person name="Mondo S.J."/>
            <person name="Barry K."/>
            <person name="Sandor L."/>
            <person name="Lee J."/>
            <person name="Lipzen A."/>
            <person name="Pangilinan J."/>
            <person name="LaButti K."/>
            <person name="Hainaut M."/>
            <person name="Henrissat B."/>
            <person name="Grigoriev I.V."/>
            <person name="Spatafora J.W."/>
            <person name="Aime M.C."/>
        </authorList>
    </citation>
    <scope>NUCLEOTIDE SEQUENCE [LARGE SCALE GENOMIC DNA]</scope>
    <source>
        <strain evidence="2 3">MCA 5214</strain>
    </source>
</reference>
<gene>
    <name evidence="2" type="ORF">BDZ90DRAFT_63093</name>
</gene>